<dbReference type="EMBL" id="JAUESC010000003">
    <property type="protein sequence ID" value="KAK0600248.1"/>
    <property type="molecule type" value="Genomic_DNA"/>
</dbReference>
<feature type="compositionally biased region" description="Polar residues" evidence="1">
    <location>
        <begin position="198"/>
        <end position="210"/>
    </location>
</feature>
<feature type="compositionally biased region" description="Basic and acidic residues" evidence="1">
    <location>
        <begin position="211"/>
        <end position="226"/>
    </location>
</feature>
<gene>
    <name evidence="2" type="ORF">LWI29_013022</name>
</gene>
<accession>A0AA39SZF0</accession>
<proteinExistence type="predicted"/>
<feature type="compositionally biased region" description="Basic and acidic residues" evidence="1">
    <location>
        <begin position="169"/>
        <end position="185"/>
    </location>
</feature>
<evidence type="ECO:0000313" key="3">
    <source>
        <dbReference type="Proteomes" id="UP001168877"/>
    </source>
</evidence>
<reference evidence="2" key="1">
    <citation type="journal article" date="2022" name="Plant J.">
        <title>Strategies of tolerance reflected in two North American maple genomes.</title>
        <authorList>
            <person name="McEvoy S.L."/>
            <person name="Sezen U.U."/>
            <person name="Trouern-Trend A."/>
            <person name="McMahon S.M."/>
            <person name="Schaberg P.G."/>
            <person name="Yang J."/>
            <person name="Wegrzyn J.L."/>
            <person name="Swenson N.G."/>
        </authorList>
    </citation>
    <scope>NUCLEOTIDE SEQUENCE</scope>
    <source>
        <strain evidence="2">NS2018</strain>
    </source>
</reference>
<feature type="region of interest" description="Disordered" evidence="1">
    <location>
        <begin position="144"/>
        <end position="234"/>
    </location>
</feature>
<reference evidence="2" key="2">
    <citation type="submission" date="2023-06" db="EMBL/GenBank/DDBJ databases">
        <authorList>
            <person name="Swenson N.G."/>
            <person name="Wegrzyn J.L."/>
            <person name="Mcevoy S.L."/>
        </authorList>
    </citation>
    <scope>NUCLEOTIDE SEQUENCE</scope>
    <source>
        <strain evidence="2">NS2018</strain>
        <tissue evidence="2">Leaf</tissue>
    </source>
</reference>
<comment type="caution">
    <text evidence="2">The sequence shown here is derived from an EMBL/GenBank/DDBJ whole genome shotgun (WGS) entry which is preliminary data.</text>
</comment>
<dbReference type="Proteomes" id="UP001168877">
    <property type="component" value="Unassembled WGS sequence"/>
</dbReference>
<keyword evidence="3" id="KW-1185">Reference proteome</keyword>
<sequence length="493" mass="54960">MLISLHEDQFNVKKLKVMDGNKAFIISMEKDQIPVSFDWISSKLDLKFEMASEDQFFSSEKEDSGLYKGNDKMEKKCREEWASVRNRKNVRKMPNSLQRPDILGGTKVKGKQPYVKISKKRPTFGLYREGKLDLEKKKICHVRGVGGASSTSPSESESEEGQLMGVGEGRGECSRWRQIPKESLSKRQYGLEKGVSDNGLQKSVEAQSMTSEDRDGQYGHTPREWGDNSSSKGFEVGAPKKMLVRHKDHSLVSISDQEGRGIIIPLKGPITFPLQNSEGGQIRADDLESVPLTVDLGNEGKRGNQKAKHHSVNDRWSLQKELAKVIEKGFSRGYSFNQDFANTVEERSWSLSVEIAKVIEVGMALGVDFNGKEDSIEKEIAQREMEDEIKLLNVLIKGRHIVDTSIEFFDSFPPPPSSQPVGTFHPNVEEISVADDASQVLTLSAISAVILGSTIENRDRAQNTALENDTGRIDGSISTRTSTHNIGMHIHPL</sequence>
<dbReference type="AlphaFoldDB" id="A0AA39SZF0"/>
<protein>
    <submittedName>
        <fullName evidence="2">Uncharacterized protein</fullName>
    </submittedName>
</protein>
<evidence type="ECO:0000256" key="1">
    <source>
        <dbReference type="SAM" id="MobiDB-lite"/>
    </source>
</evidence>
<evidence type="ECO:0000313" key="2">
    <source>
        <dbReference type="EMBL" id="KAK0600248.1"/>
    </source>
</evidence>
<name>A0AA39SZF0_ACESA</name>
<organism evidence="2 3">
    <name type="scientific">Acer saccharum</name>
    <name type="common">Sugar maple</name>
    <dbReference type="NCBI Taxonomy" id="4024"/>
    <lineage>
        <taxon>Eukaryota</taxon>
        <taxon>Viridiplantae</taxon>
        <taxon>Streptophyta</taxon>
        <taxon>Embryophyta</taxon>
        <taxon>Tracheophyta</taxon>
        <taxon>Spermatophyta</taxon>
        <taxon>Magnoliopsida</taxon>
        <taxon>eudicotyledons</taxon>
        <taxon>Gunneridae</taxon>
        <taxon>Pentapetalae</taxon>
        <taxon>rosids</taxon>
        <taxon>malvids</taxon>
        <taxon>Sapindales</taxon>
        <taxon>Sapindaceae</taxon>
        <taxon>Hippocastanoideae</taxon>
        <taxon>Acereae</taxon>
        <taxon>Acer</taxon>
    </lineage>
</organism>